<evidence type="ECO:0000313" key="8">
    <source>
        <dbReference type="EMBL" id="KAF2223852.1"/>
    </source>
</evidence>
<dbReference type="SUPFAM" id="SSF48264">
    <property type="entry name" value="Cytochrome P450"/>
    <property type="match status" value="1"/>
</dbReference>
<accession>A0A6A6GDP9</accession>
<keyword evidence="7" id="KW-0349">Heme</keyword>
<name>A0A6A6GDP9_9PEZI</name>
<dbReference type="InterPro" id="IPR036396">
    <property type="entry name" value="Cyt_P450_sf"/>
</dbReference>
<dbReference type="InterPro" id="IPR002401">
    <property type="entry name" value="Cyt_P450_E_grp-I"/>
</dbReference>
<dbReference type="EMBL" id="ML992506">
    <property type="protein sequence ID" value="KAF2223852.1"/>
    <property type="molecule type" value="Genomic_DNA"/>
</dbReference>
<proteinExistence type="inferred from homology"/>
<keyword evidence="4" id="KW-0560">Oxidoreductase</keyword>
<evidence type="ECO:0000313" key="9">
    <source>
        <dbReference type="Proteomes" id="UP000799538"/>
    </source>
</evidence>
<evidence type="ECO:0000256" key="6">
    <source>
        <dbReference type="ARBA" id="ARBA00023033"/>
    </source>
</evidence>
<sequence>MMDDTEGVSSSMYPSGQLNGKQSASLFATIAVLICYVVVQLNRESAPTAFAGSHRIFEPRWLTRLRFIRNSRSTINEGYSKFKDAIFKVHKVDADIIIVPPKYVEEIRRLSRDTGRSIEPFIHDFAGELLGGLNFLESDLQTRVVQQKLTPNLKTIVPVMEDEMHHALEIELDPCLDGSKHWVSVDMIQMLSRIVSRISARIFLGPKHCRNDLWLKTTAEYTENLFVTGTLLRFVPRMLRIWVAPLLPSYRHLQQNRQAARQVISEILKDHELETRDETCNKGDPCPDILTLMLQAAQGKEKDIEDIAQRTLLLSLSSIHTTALTMTQALYDLCAYPQYLEPIKQEISETLQSEGSWSKAMLDKLHMMNSLLRESQRLSPVFLLTFNRILHNPVTLSNGIHLPKGTRIAAPSDAVLNDPDLVPGTLPADTFDPFRYLDPTSSGSGKTPTRTNFQTTSLHNMAFGWGKYACPGRFYVANEIKLVMGHLLMHYDFKFPPGTKRPVNSTVDTDMYPDLGARLLVRKREGQE</sequence>
<evidence type="ECO:0000256" key="4">
    <source>
        <dbReference type="ARBA" id="ARBA00023002"/>
    </source>
</evidence>
<dbReference type="PANTHER" id="PTHR46206">
    <property type="entry name" value="CYTOCHROME P450"/>
    <property type="match status" value="1"/>
</dbReference>
<organism evidence="8 9">
    <name type="scientific">Elsinoe ampelina</name>
    <dbReference type="NCBI Taxonomy" id="302913"/>
    <lineage>
        <taxon>Eukaryota</taxon>
        <taxon>Fungi</taxon>
        <taxon>Dikarya</taxon>
        <taxon>Ascomycota</taxon>
        <taxon>Pezizomycotina</taxon>
        <taxon>Dothideomycetes</taxon>
        <taxon>Dothideomycetidae</taxon>
        <taxon>Myriangiales</taxon>
        <taxon>Elsinoaceae</taxon>
        <taxon>Elsinoe</taxon>
    </lineage>
</organism>
<dbReference type="Gene3D" id="1.10.630.10">
    <property type="entry name" value="Cytochrome P450"/>
    <property type="match status" value="1"/>
</dbReference>
<dbReference type="PANTHER" id="PTHR46206:SF6">
    <property type="entry name" value="CYTOCHROME P450 MONOOXYGENASE AN1598-RELATED"/>
    <property type="match status" value="1"/>
</dbReference>
<protein>
    <submittedName>
        <fullName evidence="8">P450 monooxygenase</fullName>
    </submittedName>
</protein>
<evidence type="ECO:0000256" key="1">
    <source>
        <dbReference type="ARBA" id="ARBA00001971"/>
    </source>
</evidence>
<keyword evidence="6 8" id="KW-0503">Monooxygenase</keyword>
<evidence type="ECO:0000256" key="5">
    <source>
        <dbReference type="ARBA" id="ARBA00023004"/>
    </source>
</evidence>
<feature type="binding site" description="axial binding residue" evidence="7">
    <location>
        <position position="470"/>
    </location>
    <ligand>
        <name>heme</name>
        <dbReference type="ChEBI" id="CHEBI:30413"/>
    </ligand>
    <ligandPart>
        <name>Fe</name>
        <dbReference type="ChEBI" id="CHEBI:18248"/>
    </ligandPart>
</feature>
<dbReference type="Pfam" id="PF00067">
    <property type="entry name" value="p450"/>
    <property type="match status" value="1"/>
</dbReference>
<dbReference type="GO" id="GO:0020037">
    <property type="term" value="F:heme binding"/>
    <property type="evidence" value="ECO:0007669"/>
    <property type="project" value="InterPro"/>
</dbReference>
<dbReference type="GO" id="GO:0016705">
    <property type="term" value="F:oxidoreductase activity, acting on paired donors, with incorporation or reduction of molecular oxygen"/>
    <property type="evidence" value="ECO:0007669"/>
    <property type="project" value="InterPro"/>
</dbReference>
<evidence type="ECO:0000256" key="2">
    <source>
        <dbReference type="ARBA" id="ARBA00010617"/>
    </source>
</evidence>
<dbReference type="GO" id="GO:0004497">
    <property type="term" value="F:monooxygenase activity"/>
    <property type="evidence" value="ECO:0007669"/>
    <property type="project" value="UniProtKB-KW"/>
</dbReference>
<dbReference type="InterPro" id="IPR001128">
    <property type="entry name" value="Cyt_P450"/>
</dbReference>
<keyword evidence="9" id="KW-1185">Reference proteome</keyword>
<keyword evidence="5 7" id="KW-0408">Iron</keyword>
<evidence type="ECO:0000256" key="7">
    <source>
        <dbReference type="PIRSR" id="PIRSR602401-1"/>
    </source>
</evidence>
<dbReference type="PRINTS" id="PR00463">
    <property type="entry name" value="EP450I"/>
</dbReference>
<comment type="cofactor">
    <cofactor evidence="1 7">
        <name>heme</name>
        <dbReference type="ChEBI" id="CHEBI:30413"/>
    </cofactor>
</comment>
<dbReference type="OrthoDB" id="1844152at2759"/>
<reference evidence="9" key="1">
    <citation type="journal article" date="2020" name="Stud. Mycol.">
        <title>101 Dothideomycetes genomes: A test case for predicting lifestyles and emergence of pathogens.</title>
        <authorList>
            <person name="Haridas S."/>
            <person name="Albert R."/>
            <person name="Binder M."/>
            <person name="Bloem J."/>
            <person name="LaButti K."/>
            <person name="Salamov A."/>
            <person name="Andreopoulos B."/>
            <person name="Baker S."/>
            <person name="Barry K."/>
            <person name="Bills G."/>
            <person name="Bluhm B."/>
            <person name="Cannon C."/>
            <person name="Castanera R."/>
            <person name="Culley D."/>
            <person name="Daum C."/>
            <person name="Ezra D."/>
            <person name="Gonzalez J."/>
            <person name="Henrissat B."/>
            <person name="Kuo A."/>
            <person name="Liang C."/>
            <person name="Lipzen A."/>
            <person name="Lutzoni F."/>
            <person name="Magnuson J."/>
            <person name="Mondo S."/>
            <person name="Nolan M."/>
            <person name="Ohm R."/>
            <person name="Pangilinan J."/>
            <person name="Park H.-J."/>
            <person name="Ramirez L."/>
            <person name="Alfaro M."/>
            <person name="Sun H."/>
            <person name="Tritt A."/>
            <person name="Yoshinaga Y."/>
            <person name="Zwiers L.-H."/>
            <person name="Turgeon B."/>
            <person name="Goodwin S."/>
            <person name="Spatafora J."/>
            <person name="Crous P."/>
            <person name="Grigoriev I."/>
        </authorList>
    </citation>
    <scope>NUCLEOTIDE SEQUENCE [LARGE SCALE GENOMIC DNA]</scope>
    <source>
        <strain evidence="9">CECT 20119</strain>
    </source>
</reference>
<evidence type="ECO:0000256" key="3">
    <source>
        <dbReference type="ARBA" id="ARBA00022723"/>
    </source>
</evidence>
<dbReference type="GO" id="GO:0005506">
    <property type="term" value="F:iron ion binding"/>
    <property type="evidence" value="ECO:0007669"/>
    <property type="project" value="InterPro"/>
</dbReference>
<dbReference type="Proteomes" id="UP000799538">
    <property type="component" value="Unassembled WGS sequence"/>
</dbReference>
<keyword evidence="3 7" id="KW-0479">Metal-binding</keyword>
<gene>
    <name evidence="8" type="ORF">BDZ85DRAFT_312023</name>
</gene>
<dbReference type="AlphaFoldDB" id="A0A6A6GDP9"/>
<dbReference type="CDD" id="cd11041">
    <property type="entry name" value="CYP503A1-like"/>
    <property type="match status" value="1"/>
</dbReference>
<comment type="similarity">
    <text evidence="2">Belongs to the cytochrome P450 family.</text>
</comment>